<keyword evidence="1" id="KW-1133">Transmembrane helix</keyword>
<keyword evidence="1" id="KW-0472">Membrane</keyword>
<name>A0A161JXG1_9GAMM</name>
<organism evidence="2 3">
    <name type="scientific">Dyella thiooxydans</name>
    <dbReference type="NCBI Taxonomy" id="445710"/>
    <lineage>
        <taxon>Bacteria</taxon>
        <taxon>Pseudomonadati</taxon>
        <taxon>Pseudomonadota</taxon>
        <taxon>Gammaproteobacteria</taxon>
        <taxon>Lysobacterales</taxon>
        <taxon>Rhodanobacteraceae</taxon>
        <taxon>Dyella</taxon>
    </lineage>
</organism>
<protein>
    <recommendedName>
        <fullName evidence="4">EpsG family protein</fullName>
    </recommendedName>
</protein>
<keyword evidence="3" id="KW-1185">Reference proteome</keyword>
<dbReference type="AlphaFoldDB" id="A0A161JXG1"/>
<dbReference type="RefSeq" id="WP_063672953.1">
    <property type="nucleotide sequence ID" value="NZ_CP014841.1"/>
</dbReference>
<dbReference type="STRING" id="445710.ATSB10_23610"/>
<feature type="transmembrane region" description="Helical" evidence="1">
    <location>
        <begin position="328"/>
        <end position="345"/>
    </location>
</feature>
<feature type="transmembrane region" description="Helical" evidence="1">
    <location>
        <begin position="302"/>
        <end position="319"/>
    </location>
</feature>
<gene>
    <name evidence="2" type="ORF">ATSB10_23610</name>
</gene>
<proteinExistence type="predicted"/>
<feature type="transmembrane region" description="Helical" evidence="1">
    <location>
        <begin position="89"/>
        <end position="108"/>
    </location>
</feature>
<evidence type="ECO:0000256" key="1">
    <source>
        <dbReference type="SAM" id="Phobius"/>
    </source>
</evidence>
<evidence type="ECO:0000313" key="2">
    <source>
        <dbReference type="EMBL" id="AND69815.1"/>
    </source>
</evidence>
<sequence length="351" mass="38390">MSMRATASVPAHGDVSVANARWVLGALLILAACLVADAVVAVRGFDVGTDTHVYAGFFLAMRDHLVHTRFEPGFVLVTRALSATGMSVAAYQGSLFALSLLVAATAARRYFHYLDMRGDYLTFLAVSLMCLFLSPMFVNGSINAVRQGLASMLVFPALLAFQRLQWRGAAMFGVLAASLHYSMLLYLLFAPVLLLGPRMQKAIAGVAFLAYVSGLSMLLVRIGLPSAYAAVMGYSSGAAYRAGVRPDFAAFSIFWYLVPFVLGRLLCEPYGERIRRGTAVYLVMLLPFFVVGWGNYSNRYLLAPWISVSFMVGAMLYHARTPLLRHPLVLWSGLLVSTMVFVYYVRAGVLL</sequence>
<feature type="transmembrane region" description="Helical" evidence="1">
    <location>
        <begin position="202"/>
        <end position="220"/>
    </location>
</feature>
<feature type="transmembrane region" description="Helical" evidence="1">
    <location>
        <begin position="279"/>
        <end position="296"/>
    </location>
</feature>
<dbReference type="PROSITE" id="PS51257">
    <property type="entry name" value="PROKAR_LIPOPROTEIN"/>
    <property type="match status" value="1"/>
</dbReference>
<accession>A0A161JXG1</accession>
<dbReference type="InterPro" id="IPR049458">
    <property type="entry name" value="EpsG-like"/>
</dbReference>
<keyword evidence="1" id="KW-0812">Transmembrane</keyword>
<feature type="transmembrane region" description="Helical" evidence="1">
    <location>
        <begin position="120"/>
        <end position="138"/>
    </location>
</feature>
<feature type="transmembrane region" description="Helical" evidence="1">
    <location>
        <begin position="173"/>
        <end position="196"/>
    </location>
</feature>
<evidence type="ECO:0000313" key="3">
    <source>
        <dbReference type="Proteomes" id="UP000077255"/>
    </source>
</evidence>
<dbReference type="Pfam" id="PF14897">
    <property type="entry name" value="EpsG"/>
    <property type="match status" value="1"/>
</dbReference>
<dbReference type="OrthoDB" id="5939709at2"/>
<dbReference type="KEGG" id="dtx:ATSB10_23610"/>
<dbReference type="EMBL" id="CP014841">
    <property type="protein sequence ID" value="AND69815.1"/>
    <property type="molecule type" value="Genomic_DNA"/>
</dbReference>
<feature type="transmembrane region" description="Helical" evidence="1">
    <location>
        <begin position="249"/>
        <end position="267"/>
    </location>
</feature>
<evidence type="ECO:0008006" key="4">
    <source>
        <dbReference type="Google" id="ProtNLM"/>
    </source>
</evidence>
<dbReference type="Proteomes" id="UP000077255">
    <property type="component" value="Chromosome"/>
</dbReference>
<reference evidence="2 3" key="1">
    <citation type="submission" date="2016-02" db="EMBL/GenBank/DDBJ databases">
        <title>Complete genome sequencing and analysis of ATSB10, Dyella thiooxydans isolated from rhizosphere soil of sunflower (Helianthus annuus L.).</title>
        <authorList>
            <person name="Lee Y."/>
            <person name="Hwangbo K."/>
            <person name="Chung H."/>
            <person name="Yoo J."/>
            <person name="Kim K.Y."/>
            <person name="Sa T.M."/>
            <person name="Um Y."/>
            <person name="Madhaiyan M."/>
        </authorList>
    </citation>
    <scope>NUCLEOTIDE SEQUENCE [LARGE SCALE GENOMIC DNA]</scope>
    <source>
        <strain evidence="2 3">ATSB10</strain>
    </source>
</reference>
<dbReference type="PATRIC" id="fig|445710.3.peg.2355"/>